<evidence type="ECO:0000256" key="4">
    <source>
        <dbReference type="ARBA" id="ARBA00022814"/>
    </source>
</evidence>
<dbReference type="GO" id="GO:0008934">
    <property type="term" value="F:inositol monophosphate 1-phosphatase activity"/>
    <property type="evidence" value="ECO:0007669"/>
    <property type="project" value="InterPro"/>
</dbReference>
<keyword evidence="8" id="KW-1185">Reference proteome</keyword>
<dbReference type="Pfam" id="PF00459">
    <property type="entry name" value="Inositol_P"/>
    <property type="match status" value="1"/>
</dbReference>
<evidence type="ECO:0000256" key="3">
    <source>
        <dbReference type="ARBA" id="ARBA00009759"/>
    </source>
</evidence>
<accession>E8Q6F0</accession>
<keyword evidence="5 6" id="KW-0460">Magnesium</keyword>
<dbReference type="GO" id="GO:0031564">
    <property type="term" value="P:transcription antitermination"/>
    <property type="evidence" value="ECO:0007669"/>
    <property type="project" value="UniProtKB-KW"/>
</dbReference>
<dbReference type="KEGG" id="bva:BVAF_537"/>
<dbReference type="GO" id="GO:0046872">
    <property type="term" value="F:metal ion binding"/>
    <property type="evidence" value="ECO:0007669"/>
    <property type="project" value="UniProtKB-KW"/>
</dbReference>
<dbReference type="PRINTS" id="PR00377">
    <property type="entry name" value="IMPHPHTASES"/>
</dbReference>
<dbReference type="SUPFAM" id="SSF56655">
    <property type="entry name" value="Carbohydrate phosphatase"/>
    <property type="match status" value="1"/>
</dbReference>
<dbReference type="GO" id="GO:0007165">
    <property type="term" value="P:signal transduction"/>
    <property type="evidence" value="ECO:0007669"/>
    <property type="project" value="TreeGrafter"/>
</dbReference>
<dbReference type="RefSeq" id="WP_013516844.1">
    <property type="nucleotide sequence ID" value="NC_014909.2"/>
</dbReference>
<dbReference type="EMBL" id="CP002189">
    <property type="protein sequence ID" value="ADV33919.1"/>
    <property type="molecule type" value="Genomic_DNA"/>
</dbReference>
<name>E8Q6F0_BLOVB</name>
<feature type="binding site" evidence="5">
    <location>
        <position position="88"/>
    </location>
    <ligand>
        <name>Mg(2+)</name>
        <dbReference type="ChEBI" id="CHEBI:18420"/>
        <label>1</label>
        <note>catalytic</note>
    </ligand>
</feature>
<comment type="cofactor">
    <cofactor evidence="2 5 6">
        <name>Mg(2+)</name>
        <dbReference type="ChEBI" id="CHEBI:18420"/>
    </cofactor>
</comment>
<dbReference type="Gene3D" id="3.30.540.10">
    <property type="entry name" value="Fructose-1,6-Bisphosphatase, subunit A, domain 1"/>
    <property type="match status" value="1"/>
</dbReference>
<dbReference type="EC" id="3.1.3.25" evidence="6"/>
<evidence type="ECO:0000256" key="6">
    <source>
        <dbReference type="RuleBase" id="RU364068"/>
    </source>
</evidence>
<evidence type="ECO:0000256" key="1">
    <source>
        <dbReference type="ARBA" id="ARBA00001033"/>
    </source>
</evidence>
<dbReference type="InterPro" id="IPR000760">
    <property type="entry name" value="Inositol_monophosphatase-like"/>
</dbReference>
<evidence type="ECO:0000256" key="5">
    <source>
        <dbReference type="PIRSR" id="PIRSR600760-2"/>
    </source>
</evidence>
<dbReference type="Gene3D" id="3.40.190.80">
    <property type="match status" value="1"/>
</dbReference>
<dbReference type="PANTHER" id="PTHR20854:SF4">
    <property type="entry name" value="INOSITOL-1-MONOPHOSPHATASE-RELATED"/>
    <property type="match status" value="1"/>
</dbReference>
<dbReference type="PANTHER" id="PTHR20854">
    <property type="entry name" value="INOSITOL MONOPHOSPHATASE"/>
    <property type="match status" value="1"/>
</dbReference>
<dbReference type="InterPro" id="IPR033942">
    <property type="entry name" value="IMPase"/>
</dbReference>
<dbReference type="GO" id="GO:0006020">
    <property type="term" value="P:inositol metabolic process"/>
    <property type="evidence" value="ECO:0007669"/>
    <property type="project" value="TreeGrafter"/>
</dbReference>
<keyword evidence="4" id="KW-0889">Transcription antitermination</keyword>
<keyword evidence="5 6" id="KW-0479">Metal-binding</keyword>
<keyword evidence="4" id="KW-0804">Transcription</keyword>
<dbReference type="AlphaFoldDB" id="E8Q6F0"/>
<comment type="catalytic activity">
    <reaction evidence="1 6">
        <text>a myo-inositol phosphate + H2O = myo-inositol + phosphate</text>
        <dbReference type="Rhea" id="RHEA:24056"/>
        <dbReference type="ChEBI" id="CHEBI:15377"/>
        <dbReference type="ChEBI" id="CHEBI:17268"/>
        <dbReference type="ChEBI" id="CHEBI:43474"/>
        <dbReference type="ChEBI" id="CHEBI:84139"/>
        <dbReference type="EC" id="3.1.3.25"/>
    </reaction>
</comment>
<sequence length="278" mass="32196">MHPILNIAMQAIRKAGNFIIKQYEFFGRNNIRLPNYIQTFLNDVRNESNQIISTIIKKFYPSHIIIDIHNTHTIMSIREHNQTYWIIDSIDSDINFSKQFPFLTLSIAVQQNKNIEIGVIYDPIHNELFSACRGKGARFNNYHRIRLYQNNNIFPPSNNFMFTAISCDTEYTQYNNRAIRILNKLHNSQSQMIMNFRCTGSVNLDLIYVSMGRTDGCFILSSNKNIKLISSVLILKESGGIITDFEGNNINDYLFNENVIAGHPKLIKKILPLIKKNI</sequence>
<keyword evidence="4" id="KW-0805">Transcription regulation</keyword>
<evidence type="ECO:0000313" key="7">
    <source>
        <dbReference type="EMBL" id="ADV33919.1"/>
    </source>
</evidence>
<dbReference type="OrthoDB" id="9785695at2"/>
<reference evidence="7 8" key="1">
    <citation type="journal article" date="2010" name="BMC Genomics">
        <title>Unprecedented loss of ammonia assimilation capability in a urease-encoding bacterial mutualist.</title>
        <authorList>
            <person name="Williams L.E."/>
            <person name="Wernegreen J.J."/>
        </authorList>
    </citation>
    <scope>NUCLEOTIDE SEQUENCE [LARGE SCALE GENOMIC DNA]</scope>
    <source>
        <strain evidence="7 8">BVAF</strain>
    </source>
</reference>
<dbReference type="Proteomes" id="UP000007464">
    <property type="component" value="Chromosome"/>
</dbReference>
<protein>
    <recommendedName>
        <fullName evidence="6">Inositol-1-monophosphatase</fullName>
        <ecNumber evidence="6">3.1.3.25</ecNumber>
    </recommendedName>
</protein>
<keyword evidence="6" id="KW-0378">Hydrolase</keyword>
<dbReference type="HOGENOM" id="CLU_044118_0_0_6"/>
<evidence type="ECO:0000256" key="2">
    <source>
        <dbReference type="ARBA" id="ARBA00001946"/>
    </source>
</evidence>
<feature type="binding site" evidence="5">
    <location>
        <position position="91"/>
    </location>
    <ligand>
        <name>Mg(2+)</name>
        <dbReference type="ChEBI" id="CHEBI:18420"/>
        <label>1</label>
        <note>catalytic</note>
    </ligand>
</feature>
<organism evidence="7 8">
    <name type="scientific">Blochmanniella vafra (strain BVAF)</name>
    <dbReference type="NCBI Taxonomy" id="859654"/>
    <lineage>
        <taxon>Bacteria</taxon>
        <taxon>Pseudomonadati</taxon>
        <taxon>Pseudomonadota</taxon>
        <taxon>Gammaproteobacteria</taxon>
        <taxon>Enterobacterales</taxon>
        <taxon>Enterobacteriaceae</taxon>
        <taxon>ant endosymbionts</taxon>
        <taxon>Candidatus Blochmanniella</taxon>
    </lineage>
</organism>
<comment type="similarity">
    <text evidence="3 6">Belongs to the inositol monophosphatase superfamily.</text>
</comment>
<dbReference type="CDD" id="cd01639">
    <property type="entry name" value="IMPase"/>
    <property type="match status" value="1"/>
</dbReference>
<dbReference type="STRING" id="859654.BVAF_537"/>
<feature type="binding site" evidence="5">
    <location>
        <position position="90"/>
    </location>
    <ligand>
        <name>Mg(2+)</name>
        <dbReference type="ChEBI" id="CHEBI:18420"/>
        <label>2</label>
    </ligand>
</feature>
<proteinExistence type="inferred from homology"/>
<gene>
    <name evidence="7" type="primary">suhB</name>
    <name evidence="7" type="ordered locus">BVAF_537</name>
</gene>
<evidence type="ECO:0000313" key="8">
    <source>
        <dbReference type="Proteomes" id="UP000007464"/>
    </source>
</evidence>